<proteinExistence type="predicted"/>
<accession>A0AAD7SIW6</accession>
<evidence type="ECO:0000313" key="1">
    <source>
        <dbReference type="EMBL" id="KAJ8403459.1"/>
    </source>
</evidence>
<dbReference type="AlphaFoldDB" id="A0AAD7SIW6"/>
<dbReference type="EMBL" id="JAINUG010000058">
    <property type="protein sequence ID" value="KAJ8403459.1"/>
    <property type="molecule type" value="Genomic_DNA"/>
</dbReference>
<name>A0AAD7SIW6_9TELE</name>
<organism evidence="1 2">
    <name type="scientific">Aldrovandia affinis</name>
    <dbReference type="NCBI Taxonomy" id="143900"/>
    <lineage>
        <taxon>Eukaryota</taxon>
        <taxon>Metazoa</taxon>
        <taxon>Chordata</taxon>
        <taxon>Craniata</taxon>
        <taxon>Vertebrata</taxon>
        <taxon>Euteleostomi</taxon>
        <taxon>Actinopterygii</taxon>
        <taxon>Neopterygii</taxon>
        <taxon>Teleostei</taxon>
        <taxon>Notacanthiformes</taxon>
        <taxon>Halosauridae</taxon>
        <taxon>Aldrovandia</taxon>
    </lineage>
</organism>
<reference evidence="1" key="1">
    <citation type="journal article" date="2023" name="Science">
        <title>Genome structures resolve the early diversification of teleost fishes.</title>
        <authorList>
            <person name="Parey E."/>
            <person name="Louis A."/>
            <person name="Montfort J."/>
            <person name="Bouchez O."/>
            <person name="Roques C."/>
            <person name="Iampietro C."/>
            <person name="Lluch J."/>
            <person name="Castinel A."/>
            <person name="Donnadieu C."/>
            <person name="Desvignes T."/>
            <person name="Floi Bucao C."/>
            <person name="Jouanno E."/>
            <person name="Wen M."/>
            <person name="Mejri S."/>
            <person name="Dirks R."/>
            <person name="Jansen H."/>
            <person name="Henkel C."/>
            <person name="Chen W.J."/>
            <person name="Zahm M."/>
            <person name="Cabau C."/>
            <person name="Klopp C."/>
            <person name="Thompson A.W."/>
            <person name="Robinson-Rechavi M."/>
            <person name="Braasch I."/>
            <person name="Lecointre G."/>
            <person name="Bobe J."/>
            <person name="Postlethwait J.H."/>
            <person name="Berthelot C."/>
            <person name="Roest Crollius H."/>
            <person name="Guiguen Y."/>
        </authorList>
    </citation>
    <scope>NUCLEOTIDE SEQUENCE</scope>
    <source>
        <strain evidence="1">NC1722</strain>
    </source>
</reference>
<comment type="caution">
    <text evidence="1">The sequence shown here is derived from an EMBL/GenBank/DDBJ whole genome shotgun (WGS) entry which is preliminary data.</text>
</comment>
<gene>
    <name evidence="1" type="ORF">AAFF_G00352310</name>
</gene>
<sequence length="120" mass="13617">MAWQRTWEVIERTQDSREMRSDARLVWPIFVSVSKCLCEPCVPPQGESCVWNRWPRRAGRLKESPESDRRMPSVSLSLPTALAGQARTWVCLSCMFWVSYPLLPSTLAPVGGLGGRRGRP</sequence>
<evidence type="ECO:0000313" key="2">
    <source>
        <dbReference type="Proteomes" id="UP001221898"/>
    </source>
</evidence>
<keyword evidence="2" id="KW-1185">Reference proteome</keyword>
<protein>
    <submittedName>
        <fullName evidence="1">Uncharacterized protein</fullName>
    </submittedName>
</protein>
<dbReference type="Proteomes" id="UP001221898">
    <property type="component" value="Unassembled WGS sequence"/>
</dbReference>